<evidence type="ECO:0000313" key="1">
    <source>
        <dbReference type="EMBL" id="GAA0858021.1"/>
    </source>
</evidence>
<proteinExistence type="predicted"/>
<organism evidence="1 2">
    <name type="scientific">Aliiglaciecola litoralis</name>
    <dbReference type="NCBI Taxonomy" id="582857"/>
    <lineage>
        <taxon>Bacteria</taxon>
        <taxon>Pseudomonadati</taxon>
        <taxon>Pseudomonadota</taxon>
        <taxon>Gammaproteobacteria</taxon>
        <taxon>Alteromonadales</taxon>
        <taxon>Alteromonadaceae</taxon>
        <taxon>Aliiglaciecola</taxon>
    </lineage>
</organism>
<gene>
    <name evidence="1" type="ORF">GCM10009114_26070</name>
</gene>
<name>A0ABP3WX38_9ALTE</name>
<sequence length="374" mass="40967">MSIEQTTSNVAVLSRGAAALTCVTLLLMLTTLAGTFGATFAQLNLKIALNAQHKQRIDALANAKLTTAISELQSRSVRQQVIEQQQSDQVYEYQLSSRLINDIAQEPFSLFGLSASVTSIDSRANATQSQNVLSYSMLDTIPAAPLIVDGAMLDSDKVTIVANPNGAGTNVPISVWTSEPISELEHLPTTCQPFEFRLTRCVDSALTKPGFKAPDVVDVAQPFPGELLDYVFPFSTLDWINIKDQATTILTSCDSLTTDSKGLIWIEGNCSLPLGLQLGSLEQPILLVIKDGQLILPSNAEIYGLMILFRQQNQLVEIDVIDNATVYGSVMSNTALRFVRDRLLIIYDGDLLTRLQGQRLMRRVVPITGSWRDF</sequence>
<comment type="caution">
    <text evidence="1">The sequence shown here is derived from an EMBL/GenBank/DDBJ whole genome shotgun (WGS) entry which is preliminary data.</text>
</comment>
<keyword evidence="2" id="KW-1185">Reference proteome</keyword>
<dbReference type="EMBL" id="BAAAFD010000007">
    <property type="protein sequence ID" value="GAA0858021.1"/>
    <property type="molecule type" value="Genomic_DNA"/>
</dbReference>
<evidence type="ECO:0008006" key="3">
    <source>
        <dbReference type="Google" id="ProtNLM"/>
    </source>
</evidence>
<dbReference type="Proteomes" id="UP001500359">
    <property type="component" value="Unassembled WGS sequence"/>
</dbReference>
<evidence type="ECO:0000313" key="2">
    <source>
        <dbReference type="Proteomes" id="UP001500359"/>
    </source>
</evidence>
<reference evidence="2" key="1">
    <citation type="journal article" date="2019" name="Int. J. Syst. Evol. Microbiol.">
        <title>The Global Catalogue of Microorganisms (GCM) 10K type strain sequencing project: providing services to taxonomists for standard genome sequencing and annotation.</title>
        <authorList>
            <consortium name="The Broad Institute Genomics Platform"/>
            <consortium name="The Broad Institute Genome Sequencing Center for Infectious Disease"/>
            <person name="Wu L."/>
            <person name="Ma J."/>
        </authorList>
    </citation>
    <scope>NUCLEOTIDE SEQUENCE [LARGE SCALE GENOMIC DNA]</scope>
    <source>
        <strain evidence="2">JCM 15896</strain>
    </source>
</reference>
<accession>A0ABP3WX38</accession>
<dbReference type="RefSeq" id="WP_343860659.1">
    <property type="nucleotide sequence ID" value="NZ_BAAAFD010000007.1"/>
</dbReference>
<protein>
    <recommendedName>
        <fullName evidence="3">Tfp pilus assembly protein PilX</fullName>
    </recommendedName>
</protein>